<evidence type="ECO:0000256" key="6">
    <source>
        <dbReference type="ARBA" id="ARBA00022692"/>
    </source>
</evidence>
<feature type="compositionally biased region" description="Polar residues" evidence="12">
    <location>
        <begin position="69"/>
        <end position="80"/>
    </location>
</feature>
<proteinExistence type="predicted"/>
<sequence length="689" mass="75704">MRSRRRCFQGYYPLNRRRRSPRGSRVNNEYTTSLGVIVPNVGPSEAAKYENDPATIPVHSNSEGKKAQWQRQDSIGSPSSIASFDFEAIGLSGRDTLDTNSEKSTEGRVGLRRRSPRSLRRKPSRMNSRASYSSSLSDSDLQTITLSLDKSMANCDRPSTNNPLHSDKNTSIDSNEPTNEAPPSSLADECKKKPEFVRPCVQTIFPEETDKNPIVLPKPPPSFEQSVDTKANNDTASSFYESFTAFRLNYLIVHIAIMLADGLQGTHLYVLYEGYGYSVASLYCLGFVTGAFTSPFIGPLVDKVGRKRSAMLYCALEMMINYLEQMPHFMGLIVARMVGGITTNLLFSVFETWLVTEHRRRGFAEEKLETILRDSVIASNLAAIVSGWIAHVLAAKYGPVGPFEGAVTCTAIALVLVALAWTENYGSESPGTKSVRSYMGDAVHTIVSDSKISRIGIIQGLTEGSLQTFVFLWSPALRHFATKAPMGVLGLDENGEPAYGLIFGAFMACGVIGGFSEHLARKAVTWCVTPPEVDDTDDSVTEVEGEGKVRPVAVEFLASISYFICAGLLFTPFVLSEDSPYSFSIALAAFLVYEFMVGLYMPCEGVIRSIYMPTASMCSLMTMLRVVVNVAVALGVVSTNFIPFPAAFASVSCLMVTSAFLQLSLVSEKEWRLFIDRLQAFRTKAQLFK</sequence>
<feature type="compositionally biased region" description="Basic and acidic residues" evidence="12">
    <location>
        <begin position="95"/>
        <end position="106"/>
    </location>
</feature>
<dbReference type="SUPFAM" id="SSF103473">
    <property type="entry name" value="MFS general substrate transporter"/>
    <property type="match status" value="1"/>
</dbReference>
<name>A0A7S4RJV0_9STRA</name>
<evidence type="ECO:0000256" key="10">
    <source>
        <dbReference type="ARBA" id="ARBA00030646"/>
    </source>
</evidence>
<gene>
    <name evidence="14" type="ORF">DBRI00130_LOCUS19788</name>
</gene>
<feature type="transmembrane region" description="Helical" evidence="13">
    <location>
        <begin position="556"/>
        <end position="575"/>
    </location>
</feature>
<feature type="compositionally biased region" description="Basic residues" evidence="12">
    <location>
        <begin position="110"/>
        <end position="124"/>
    </location>
</feature>
<dbReference type="EMBL" id="HBNS01025086">
    <property type="protein sequence ID" value="CAE4616522.1"/>
    <property type="molecule type" value="Transcribed_RNA"/>
</dbReference>
<evidence type="ECO:0000256" key="13">
    <source>
        <dbReference type="SAM" id="Phobius"/>
    </source>
</evidence>
<dbReference type="InterPro" id="IPR036259">
    <property type="entry name" value="MFS_trans_sf"/>
</dbReference>
<organism evidence="14">
    <name type="scientific">Ditylum brightwellii</name>
    <dbReference type="NCBI Taxonomy" id="49249"/>
    <lineage>
        <taxon>Eukaryota</taxon>
        <taxon>Sar</taxon>
        <taxon>Stramenopiles</taxon>
        <taxon>Ochrophyta</taxon>
        <taxon>Bacillariophyta</taxon>
        <taxon>Mediophyceae</taxon>
        <taxon>Lithodesmiophycidae</taxon>
        <taxon>Lithodesmiales</taxon>
        <taxon>Lithodesmiaceae</taxon>
        <taxon>Ditylum</taxon>
    </lineage>
</organism>
<dbReference type="Gene3D" id="1.20.1250.20">
    <property type="entry name" value="MFS general substrate transporter like domains"/>
    <property type="match status" value="1"/>
</dbReference>
<evidence type="ECO:0000313" key="14">
    <source>
        <dbReference type="EMBL" id="CAE4616522.1"/>
    </source>
</evidence>
<dbReference type="GO" id="GO:0006811">
    <property type="term" value="P:monoatomic ion transport"/>
    <property type="evidence" value="ECO:0007669"/>
    <property type="project" value="UniProtKB-KW"/>
</dbReference>
<evidence type="ECO:0000256" key="9">
    <source>
        <dbReference type="ARBA" id="ARBA00023136"/>
    </source>
</evidence>
<evidence type="ECO:0000256" key="12">
    <source>
        <dbReference type="SAM" id="MobiDB-lite"/>
    </source>
</evidence>
<feature type="region of interest" description="Disordered" evidence="12">
    <location>
        <begin position="54"/>
        <end position="80"/>
    </location>
</feature>
<comment type="function">
    <text evidence="1">Mediates high-affinity intracellular uptake of the rare oligo-element molybdenum.</text>
</comment>
<keyword evidence="7 13" id="KW-1133">Transmembrane helix</keyword>
<evidence type="ECO:0000256" key="3">
    <source>
        <dbReference type="ARBA" id="ARBA00021242"/>
    </source>
</evidence>
<keyword evidence="9 13" id="KW-0472">Membrane</keyword>
<feature type="transmembrane region" description="Helical" evidence="13">
    <location>
        <begin position="248"/>
        <end position="272"/>
    </location>
</feature>
<dbReference type="Pfam" id="PF05631">
    <property type="entry name" value="MFS_5"/>
    <property type="match status" value="1"/>
</dbReference>
<evidence type="ECO:0000256" key="2">
    <source>
        <dbReference type="ARBA" id="ARBA00004651"/>
    </source>
</evidence>
<feature type="transmembrane region" description="Helical" evidence="13">
    <location>
        <begin position="329"/>
        <end position="355"/>
    </location>
</feature>
<reference evidence="14" key="1">
    <citation type="submission" date="2021-01" db="EMBL/GenBank/DDBJ databases">
        <authorList>
            <person name="Corre E."/>
            <person name="Pelletier E."/>
            <person name="Niang G."/>
            <person name="Scheremetjew M."/>
            <person name="Finn R."/>
            <person name="Kale V."/>
            <person name="Holt S."/>
            <person name="Cochrane G."/>
            <person name="Meng A."/>
            <person name="Brown T."/>
            <person name="Cohen L."/>
        </authorList>
    </citation>
    <scope>NUCLEOTIDE SEQUENCE</scope>
    <source>
        <strain evidence="14">GSO104</strain>
    </source>
</reference>
<evidence type="ECO:0000256" key="1">
    <source>
        <dbReference type="ARBA" id="ARBA00003019"/>
    </source>
</evidence>
<feature type="transmembrane region" description="Helical" evidence="13">
    <location>
        <begin position="401"/>
        <end position="421"/>
    </location>
</feature>
<dbReference type="GO" id="GO:0015098">
    <property type="term" value="F:molybdate ion transmembrane transporter activity"/>
    <property type="evidence" value="ECO:0007669"/>
    <property type="project" value="InterPro"/>
</dbReference>
<dbReference type="PANTHER" id="PTHR23516:SF1">
    <property type="entry name" value="MOLYBDATE-ANION TRANSPORTER"/>
    <property type="match status" value="1"/>
</dbReference>
<feature type="transmembrane region" description="Helical" evidence="13">
    <location>
        <begin position="581"/>
        <end position="601"/>
    </location>
</feature>
<evidence type="ECO:0000256" key="7">
    <source>
        <dbReference type="ARBA" id="ARBA00022989"/>
    </source>
</evidence>
<protein>
    <recommendedName>
        <fullName evidence="3">Molybdate-anion transporter</fullName>
    </recommendedName>
    <alternativeName>
        <fullName evidence="10">Major facilitator superfamily domain-containing protein 5</fullName>
    </alternativeName>
    <alternativeName>
        <fullName evidence="11">Molybdate transporter 2 homolog</fullName>
    </alternativeName>
</protein>
<evidence type="ECO:0000256" key="11">
    <source>
        <dbReference type="ARBA" id="ARBA00032555"/>
    </source>
</evidence>
<dbReference type="GO" id="GO:0005886">
    <property type="term" value="C:plasma membrane"/>
    <property type="evidence" value="ECO:0007669"/>
    <property type="project" value="UniProtKB-SubCell"/>
</dbReference>
<feature type="transmembrane region" description="Helical" evidence="13">
    <location>
        <begin position="375"/>
        <end position="394"/>
    </location>
</feature>
<comment type="subcellular location">
    <subcellularLocation>
        <location evidence="2">Cell membrane</location>
        <topology evidence="2">Multi-pass membrane protein</topology>
    </subcellularLocation>
</comment>
<feature type="transmembrane region" description="Helical" evidence="13">
    <location>
        <begin position="498"/>
        <end position="516"/>
    </location>
</feature>
<dbReference type="AlphaFoldDB" id="A0A7S4RJV0"/>
<feature type="region of interest" description="Disordered" evidence="12">
    <location>
        <begin position="94"/>
        <end position="139"/>
    </location>
</feature>
<keyword evidence="5" id="KW-1003">Cell membrane</keyword>
<keyword evidence="4" id="KW-0813">Transport</keyword>
<accession>A0A7S4RJV0</accession>
<feature type="transmembrane region" description="Helical" evidence="13">
    <location>
        <begin position="622"/>
        <end position="642"/>
    </location>
</feature>
<evidence type="ECO:0000256" key="5">
    <source>
        <dbReference type="ARBA" id="ARBA00022475"/>
    </source>
</evidence>
<dbReference type="PANTHER" id="PTHR23516">
    <property type="entry name" value="SAM (S-ADENOSYL METHIONINE) TRANSPORTER"/>
    <property type="match status" value="1"/>
</dbReference>
<keyword evidence="8" id="KW-0406">Ion transport</keyword>
<keyword evidence="6 13" id="KW-0812">Transmembrane</keyword>
<feature type="compositionally biased region" description="Polar residues" evidence="12">
    <location>
        <begin position="171"/>
        <end position="182"/>
    </location>
</feature>
<feature type="region of interest" description="Disordered" evidence="12">
    <location>
        <begin position="151"/>
        <end position="189"/>
    </location>
</feature>
<dbReference type="InterPro" id="IPR008509">
    <property type="entry name" value="MOT2/MFSD5"/>
</dbReference>
<feature type="compositionally biased region" description="Low complexity" evidence="12">
    <location>
        <begin position="125"/>
        <end position="139"/>
    </location>
</feature>
<evidence type="ECO:0000256" key="8">
    <source>
        <dbReference type="ARBA" id="ARBA00023065"/>
    </source>
</evidence>
<feature type="transmembrane region" description="Helical" evidence="13">
    <location>
        <begin position="278"/>
        <end position="301"/>
    </location>
</feature>
<evidence type="ECO:0000256" key="4">
    <source>
        <dbReference type="ARBA" id="ARBA00022448"/>
    </source>
</evidence>